<keyword evidence="1" id="KW-1133">Transmembrane helix</keyword>
<feature type="transmembrane region" description="Helical" evidence="1">
    <location>
        <begin position="37"/>
        <end position="63"/>
    </location>
</feature>
<dbReference type="EMBL" id="CP010027">
    <property type="protein sequence ID" value="AJZ62329.1"/>
    <property type="molecule type" value="Genomic_DNA"/>
</dbReference>
<dbReference type="KEGG" id="bfn:OI25_6169"/>
<keyword evidence="1" id="KW-0472">Membrane</keyword>
<accession>A0AAU8TA75</accession>
<organism evidence="2 3">
    <name type="scientific">Paraburkholderia fungorum</name>
    <dbReference type="NCBI Taxonomy" id="134537"/>
    <lineage>
        <taxon>Bacteria</taxon>
        <taxon>Pseudomonadati</taxon>
        <taxon>Pseudomonadota</taxon>
        <taxon>Betaproteobacteria</taxon>
        <taxon>Burkholderiales</taxon>
        <taxon>Burkholderiaceae</taxon>
        <taxon>Paraburkholderia</taxon>
    </lineage>
</organism>
<dbReference type="AlphaFoldDB" id="A0AAU8TA75"/>
<proteinExistence type="predicted"/>
<evidence type="ECO:0000256" key="1">
    <source>
        <dbReference type="SAM" id="Phobius"/>
    </source>
</evidence>
<reference evidence="2 3" key="1">
    <citation type="journal article" date="2015" name="Genome Announc.">
        <title>Complete genome sequences for 59 burkholderia isolates, both pathogenic and near neighbor.</title>
        <authorList>
            <person name="Johnson S.L."/>
            <person name="Bishop-Lilly K.A."/>
            <person name="Ladner J.T."/>
            <person name="Daligault H.E."/>
            <person name="Davenport K.W."/>
            <person name="Jaissle J."/>
            <person name="Frey K.G."/>
            <person name="Koroleva G.I."/>
            <person name="Bruce D.C."/>
            <person name="Coyne S.R."/>
            <person name="Broomall S.M."/>
            <person name="Li P.E."/>
            <person name="Teshima H."/>
            <person name="Gibbons H.S."/>
            <person name="Palacios G.F."/>
            <person name="Rosenzweig C.N."/>
            <person name="Redden C.L."/>
            <person name="Xu Y."/>
            <person name="Minogue T.D."/>
            <person name="Chain P.S."/>
        </authorList>
    </citation>
    <scope>NUCLEOTIDE SEQUENCE [LARGE SCALE GENOMIC DNA]</scope>
    <source>
        <strain evidence="2 3">ATCC BAA-463</strain>
    </source>
</reference>
<evidence type="ECO:0000313" key="2">
    <source>
        <dbReference type="EMBL" id="AJZ62329.1"/>
    </source>
</evidence>
<dbReference type="Proteomes" id="UP000032614">
    <property type="component" value="Chromosome 2"/>
</dbReference>
<name>A0AAU8TA75_9BURK</name>
<sequence length="69" mass="7774">MARMIGTVRTVDACFAKVTKVPPARIRDVIVRWTKNFLLLPVFVVGTAYAVIYVASILIYGYFKGRLSH</sequence>
<gene>
    <name evidence="2" type="ORF">OI25_6169</name>
</gene>
<evidence type="ECO:0000313" key="3">
    <source>
        <dbReference type="Proteomes" id="UP000032614"/>
    </source>
</evidence>
<evidence type="ECO:0008006" key="4">
    <source>
        <dbReference type="Google" id="ProtNLM"/>
    </source>
</evidence>
<protein>
    <recommendedName>
        <fullName evidence="4">DUF2062 domain-containing protein</fullName>
    </recommendedName>
</protein>
<keyword evidence="1" id="KW-0812">Transmembrane</keyword>